<name>A0A2U8UWQ8_9CAUD</name>
<dbReference type="GeneID" id="54992647"/>
<evidence type="ECO:0000313" key="1">
    <source>
        <dbReference type="EMBL" id="AWN08603.1"/>
    </source>
</evidence>
<evidence type="ECO:0000313" key="2">
    <source>
        <dbReference type="Proteomes" id="UP000246222"/>
    </source>
</evidence>
<dbReference type="KEGG" id="vg:54992647"/>
<protein>
    <submittedName>
        <fullName evidence="1">Uncharacterized protein</fullName>
    </submittedName>
</protein>
<accession>A0A2U8UWQ8</accession>
<organism evidence="1 2">
    <name type="scientific">Erwinia phage Faunus</name>
    <dbReference type="NCBI Taxonomy" id="2182346"/>
    <lineage>
        <taxon>Viruses</taxon>
        <taxon>Duplodnaviria</taxon>
        <taxon>Heunggongvirae</taxon>
        <taxon>Uroviricota</taxon>
        <taxon>Caudoviricetes</taxon>
        <taxon>Chaseviridae</taxon>
        <taxon>Cleopatravirinae</taxon>
        <taxon>Faunusvirus</taxon>
        <taxon>Faunusvirus faunus</taxon>
    </lineage>
</organism>
<reference evidence="1 2" key="1">
    <citation type="submission" date="2018-04" db="EMBL/GenBank/DDBJ databases">
        <title>Phage therapy in agriculture - a green tech approach to combat plant pathogenic bacteria.</title>
        <authorList>
            <person name="Djurhuus A.M."/>
            <person name="Carstens A.B."/>
            <person name="Hansen L.H."/>
        </authorList>
    </citation>
    <scope>NUCLEOTIDE SEQUENCE [LARGE SCALE GENOMIC DNA]</scope>
</reference>
<keyword evidence="2" id="KW-1185">Reference proteome</keyword>
<dbReference type="EMBL" id="MH191398">
    <property type="protein sequence ID" value="AWN08603.1"/>
    <property type="molecule type" value="Genomic_DNA"/>
</dbReference>
<sequence>MEYKDIPAELKFHRERIQRCDRIINEMEQWRVDQKVLAYYSEITSDFHVKTCNEENLAILRLLRNNSVKRVQQLNRQNERLLKVSANFK</sequence>
<proteinExistence type="predicted"/>
<dbReference type="Proteomes" id="UP000246222">
    <property type="component" value="Segment"/>
</dbReference>
<dbReference type="RefSeq" id="YP_009802113.1">
    <property type="nucleotide sequence ID" value="NC_047978.1"/>
</dbReference>